<dbReference type="Proteomes" id="UP000298030">
    <property type="component" value="Unassembled WGS sequence"/>
</dbReference>
<dbReference type="AlphaFoldDB" id="A0A4Y7TQ18"/>
<evidence type="ECO:0000256" key="1">
    <source>
        <dbReference type="SAM" id="Coils"/>
    </source>
</evidence>
<dbReference type="PANTHER" id="PTHR33096">
    <property type="entry name" value="CXC2 DOMAIN-CONTAINING PROTEIN"/>
    <property type="match status" value="1"/>
</dbReference>
<evidence type="ECO:0008006" key="4">
    <source>
        <dbReference type="Google" id="ProtNLM"/>
    </source>
</evidence>
<name>A0A4Y7TQ18_COPMI</name>
<accession>A0A4Y7TQ18</accession>
<protein>
    <recommendedName>
        <fullName evidence="4">CxC1-like cysteine cluster associated with KDZ transposases domain-containing protein</fullName>
    </recommendedName>
</protein>
<gene>
    <name evidence="2" type="ORF">FA13DRAFT_1903597</name>
</gene>
<proteinExistence type="predicted"/>
<dbReference type="OrthoDB" id="2505969at2759"/>
<sequence length="715" mass="81103">MTLTVVLPQHETLAPHLTAWGYLPTTPVNTSLAISLKTLQCYKYLCQRKASFSVEAFAKVLCDLYGHPFRRRWSKALVAAFDVFVSITVVIEKRVDAVLKHDTENWRVCNTCPACFYELEGEPSLCYRVLCAVDGNTSLKRLIDKGTTDARKYAEATYIIPPAEVDAMDKKSSHVNAIVAEAQQGDDNAKPDSDRSGGLLEVDELEVDNGDTKASDCTRNWKAAQSDSSKKAMGFFDEIGVFACVCRHGIVLWMADMIQSGELFKYPLAIVNRALTVFKNSGSRIVVALYHEYAHNFSNIKGAGLEDFETLECLWSGSNAVVVLVRNATRYRRHMFIELYMKQSNADKYLSIGEMLLGNYKQALDIIERKGALLKVALEVEDVKEEDLDQWQMEQREYFGSTLGRESDGDVVHVVYVEMLKEWHAAVRDTENKSSTFLHTIPDHFDLRNLGAVTYQERALNLDIELQEYENKLSLPERWTRESADFQETKRYIHQHAYHQALNNLQCLVVQHLFELHWLNLSGRSAAIRRAIEKYNSTIRAMGREDTLDWERAAKYSFIEEFDLLKEGQANLADKRWKEPAIREMMKKHQQIKRAREEIERLNVEIQQVYSSTKGEEATLEKVLDDLAVSKNPLRCVVEDYTQHRVRVNAVIRARLHKIVALPGYTGDAEPTGGLDLSTPNTDVDAEEGGIGISDDYDEAQVGGFIDILSDLTVG</sequence>
<feature type="coiled-coil region" evidence="1">
    <location>
        <begin position="582"/>
        <end position="612"/>
    </location>
</feature>
<reference evidence="2 3" key="1">
    <citation type="journal article" date="2019" name="Nat. Ecol. Evol.">
        <title>Megaphylogeny resolves global patterns of mushroom evolution.</title>
        <authorList>
            <person name="Varga T."/>
            <person name="Krizsan K."/>
            <person name="Foldi C."/>
            <person name="Dima B."/>
            <person name="Sanchez-Garcia M."/>
            <person name="Sanchez-Ramirez S."/>
            <person name="Szollosi G.J."/>
            <person name="Szarkandi J.G."/>
            <person name="Papp V."/>
            <person name="Albert L."/>
            <person name="Andreopoulos W."/>
            <person name="Angelini C."/>
            <person name="Antonin V."/>
            <person name="Barry K.W."/>
            <person name="Bougher N.L."/>
            <person name="Buchanan P."/>
            <person name="Buyck B."/>
            <person name="Bense V."/>
            <person name="Catcheside P."/>
            <person name="Chovatia M."/>
            <person name="Cooper J."/>
            <person name="Damon W."/>
            <person name="Desjardin D."/>
            <person name="Finy P."/>
            <person name="Geml J."/>
            <person name="Haridas S."/>
            <person name="Hughes K."/>
            <person name="Justo A."/>
            <person name="Karasinski D."/>
            <person name="Kautmanova I."/>
            <person name="Kiss B."/>
            <person name="Kocsube S."/>
            <person name="Kotiranta H."/>
            <person name="LaButti K.M."/>
            <person name="Lechner B.E."/>
            <person name="Liimatainen K."/>
            <person name="Lipzen A."/>
            <person name="Lukacs Z."/>
            <person name="Mihaltcheva S."/>
            <person name="Morgado L.N."/>
            <person name="Niskanen T."/>
            <person name="Noordeloos M.E."/>
            <person name="Ohm R.A."/>
            <person name="Ortiz-Santana B."/>
            <person name="Ovrebo C."/>
            <person name="Racz N."/>
            <person name="Riley R."/>
            <person name="Savchenko A."/>
            <person name="Shiryaev A."/>
            <person name="Soop K."/>
            <person name="Spirin V."/>
            <person name="Szebenyi C."/>
            <person name="Tomsovsky M."/>
            <person name="Tulloss R.E."/>
            <person name="Uehling J."/>
            <person name="Grigoriev I.V."/>
            <person name="Vagvolgyi C."/>
            <person name="Papp T."/>
            <person name="Martin F.M."/>
            <person name="Miettinen O."/>
            <person name="Hibbett D.S."/>
            <person name="Nagy L.G."/>
        </authorList>
    </citation>
    <scope>NUCLEOTIDE SEQUENCE [LARGE SCALE GENOMIC DNA]</scope>
    <source>
        <strain evidence="2 3">FP101781</strain>
    </source>
</reference>
<evidence type="ECO:0000313" key="2">
    <source>
        <dbReference type="EMBL" id="TEB36285.1"/>
    </source>
</evidence>
<dbReference type="PANTHER" id="PTHR33096:SF1">
    <property type="entry name" value="CXC1-LIKE CYSTEINE CLUSTER ASSOCIATED WITH KDZ TRANSPOSASES DOMAIN-CONTAINING PROTEIN"/>
    <property type="match status" value="1"/>
</dbReference>
<evidence type="ECO:0000313" key="3">
    <source>
        <dbReference type="Proteomes" id="UP000298030"/>
    </source>
</evidence>
<comment type="caution">
    <text evidence="2">The sequence shown here is derived from an EMBL/GenBank/DDBJ whole genome shotgun (WGS) entry which is preliminary data.</text>
</comment>
<dbReference type="Pfam" id="PF18758">
    <property type="entry name" value="KDZ"/>
    <property type="match status" value="2"/>
</dbReference>
<organism evidence="2 3">
    <name type="scientific">Coprinellus micaceus</name>
    <name type="common">Glistening ink-cap mushroom</name>
    <name type="synonym">Coprinus micaceus</name>
    <dbReference type="NCBI Taxonomy" id="71717"/>
    <lineage>
        <taxon>Eukaryota</taxon>
        <taxon>Fungi</taxon>
        <taxon>Dikarya</taxon>
        <taxon>Basidiomycota</taxon>
        <taxon>Agaricomycotina</taxon>
        <taxon>Agaricomycetes</taxon>
        <taxon>Agaricomycetidae</taxon>
        <taxon>Agaricales</taxon>
        <taxon>Agaricineae</taxon>
        <taxon>Psathyrellaceae</taxon>
        <taxon>Coprinellus</taxon>
    </lineage>
</organism>
<dbReference type="EMBL" id="QPFP01000006">
    <property type="protein sequence ID" value="TEB36285.1"/>
    <property type="molecule type" value="Genomic_DNA"/>
</dbReference>
<dbReference type="InterPro" id="IPR040521">
    <property type="entry name" value="KDZ"/>
</dbReference>
<keyword evidence="1" id="KW-0175">Coiled coil</keyword>
<keyword evidence="3" id="KW-1185">Reference proteome</keyword>